<dbReference type="Proteomes" id="UP000423525">
    <property type="component" value="Chromosome"/>
</dbReference>
<evidence type="ECO:0000313" key="1">
    <source>
        <dbReference type="EMBL" id="MDT9409920.1"/>
    </source>
</evidence>
<dbReference type="AlphaFoldDB" id="A0A6I8M903"/>
<dbReference type="Proteomes" id="UP001265983">
    <property type="component" value="Unassembled WGS sequence"/>
</dbReference>
<dbReference type="KEGG" id="crf:FRC0190_00037"/>
<dbReference type="RefSeq" id="WP_155871119.1">
    <property type="nucleotide sequence ID" value="NZ_CP168248.1"/>
</dbReference>
<name>A0A6I8M903_9CORY</name>
<dbReference type="EMBL" id="JARUHM010000001">
    <property type="protein sequence ID" value="MDT9409920.1"/>
    <property type="molecule type" value="Genomic_DNA"/>
</dbReference>
<keyword evidence="4" id="KW-1185">Reference proteome</keyword>
<sequence length="277" mass="31678">MGIYLERDIDHIMAGYSYKQLFLRLPLEHAVEVANVLMRTHSDAYTATTVWNARHIDITSDVNDIMVALHKHGAVDALHSWFAVLETVDPNWCLMIDGSGWYAPEGNFYSAAASGTIVPSSPEFVMVQIEREPDKRHLGEGAYGVGKRMISVNMPNKHPMSPTVRPKPATQFDFCVGISQGEYRFQAWDAWPDDSRWTFPGLERLRTKKGPLRKRFTTDDLEDAARLFGLDPFNRRFLTGRMIKIVTGPLREVSYTMDDYYAGRRTWLGWQQEEGDI</sequence>
<protein>
    <submittedName>
        <fullName evidence="2">Uncharacterized protein</fullName>
    </submittedName>
</protein>
<organism evidence="2 3">
    <name type="scientific">Corynebacterium rouxii</name>
    <dbReference type="NCBI Taxonomy" id="2719119"/>
    <lineage>
        <taxon>Bacteria</taxon>
        <taxon>Bacillati</taxon>
        <taxon>Actinomycetota</taxon>
        <taxon>Actinomycetes</taxon>
        <taxon>Mycobacteriales</taxon>
        <taxon>Corynebacteriaceae</taxon>
        <taxon>Corynebacterium</taxon>
    </lineage>
</organism>
<gene>
    <name evidence="2" type="ORF">FRC0190_00037</name>
    <name evidence="1" type="ORF">P8T80_00680</name>
</gene>
<dbReference type="EMBL" id="LR738855">
    <property type="protein sequence ID" value="VZH83989.1"/>
    <property type="molecule type" value="Genomic_DNA"/>
</dbReference>
<accession>A0A6I8M903</accession>
<evidence type="ECO:0000313" key="4">
    <source>
        <dbReference type="Proteomes" id="UP001265983"/>
    </source>
</evidence>
<evidence type="ECO:0000313" key="2">
    <source>
        <dbReference type="EMBL" id="VZH83989.1"/>
    </source>
</evidence>
<reference evidence="2 3" key="1">
    <citation type="submission" date="2019-11" db="EMBL/GenBank/DDBJ databases">
        <authorList>
            <person name="Brisse S."/>
        </authorList>
    </citation>
    <scope>NUCLEOTIDE SEQUENCE [LARGE SCALE GENOMIC DNA]</scope>
    <source>
        <strain evidence="2">FRC0190</strain>
    </source>
</reference>
<proteinExistence type="predicted"/>
<evidence type="ECO:0000313" key="3">
    <source>
        <dbReference type="Proteomes" id="UP000423525"/>
    </source>
</evidence>
<reference evidence="1 4" key="2">
    <citation type="submission" date="2023-03" db="EMBL/GenBank/DDBJ databases">
        <title>Whole genome sequence of the first Corynebacterium rouxii strains isolated in Brazil: a recent member of Corynebacterium diphtheriae complex.</title>
        <authorList>
            <person name="Vieira V."/>
            <person name="Ramos J.N."/>
            <person name="Araujo M.R.B."/>
            <person name="Baio P.V."/>
            <person name="Sant'Anna L.O."/>
            <person name="Veras J.F.C."/>
            <person name="Vieira E.M.D."/>
            <person name="Sousa M.A.B."/>
            <person name="Camargo C.H."/>
            <person name="Sacchi C.T."/>
            <person name="Campos K.R."/>
            <person name="Santos M.B.N."/>
            <person name="Bokermann S."/>
            <person name="Alvim L.B."/>
            <person name="Santos L.S."/>
            <person name="Mattos-Guaraldi A.L."/>
        </authorList>
    </citation>
    <scope>NUCLEOTIDE SEQUENCE [LARGE SCALE GENOMIC DNA]</scope>
    <source>
        <strain evidence="1 4">70862</strain>
    </source>
</reference>